<dbReference type="AlphaFoldDB" id="A0A1U6HK43"/>
<evidence type="ECO:0000256" key="7">
    <source>
        <dbReference type="ARBA" id="ARBA00023150"/>
    </source>
</evidence>
<dbReference type="GO" id="GO:0016779">
    <property type="term" value="F:nucleotidyltransferase activity"/>
    <property type="evidence" value="ECO:0007669"/>
    <property type="project" value="UniProtKB-KW"/>
</dbReference>
<keyword evidence="9" id="KW-0548">Nucleotidyltransferase</keyword>
<dbReference type="InterPro" id="IPR029044">
    <property type="entry name" value="Nucleotide-diphossugar_trans"/>
</dbReference>
<evidence type="ECO:0000256" key="1">
    <source>
        <dbReference type="ARBA" id="ARBA00022490"/>
    </source>
</evidence>
<sequence>MILGAVLAGGQSSRFGSDKALAELEGHTLLALAVDALAGLCDHVIVVGRETAPAPTLPDWPRPGVGPLGGIAAALHHARDEGYETVLTCGVDVAMLPDNLLDLLGAAPACLADQPVIGLWPASATKTIEALLHSDEKHSMLRFADRIGARKVKIDRAIPNINTPADLSAISGKA</sequence>
<keyword evidence="3" id="KW-0479">Metal-binding</keyword>
<dbReference type="STRING" id="428990.SAMN06295987_102609"/>
<keyword evidence="5" id="KW-0460">Magnesium</keyword>
<keyword evidence="4" id="KW-0547">Nucleotide-binding</keyword>
<dbReference type="CDD" id="cd02503">
    <property type="entry name" value="MobA"/>
    <property type="match status" value="1"/>
</dbReference>
<dbReference type="RefSeq" id="WP_079730183.1">
    <property type="nucleotide sequence ID" value="NZ_FVZE01000002.1"/>
</dbReference>
<proteinExistence type="predicted"/>
<gene>
    <name evidence="9" type="ORF">SAMN06295987_102609</name>
</gene>
<dbReference type="EMBL" id="FVZE01000002">
    <property type="protein sequence ID" value="SLJ96123.1"/>
    <property type="molecule type" value="Genomic_DNA"/>
</dbReference>
<dbReference type="SUPFAM" id="SSF53448">
    <property type="entry name" value="Nucleotide-diphospho-sugar transferases"/>
    <property type="match status" value="1"/>
</dbReference>
<dbReference type="Gene3D" id="3.90.550.10">
    <property type="entry name" value="Spore Coat Polysaccharide Biosynthesis Protein SpsA, Chain A"/>
    <property type="match status" value="1"/>
</dbReference>
<dbReference type="GO" id="GO:0046872">
    <property type="term" value="F:metal ion binding"/>
    <property type="evidence" value="ECO:0007669"/>
    <property type="project" value="UniProtKB-KW"/>
</dbReference>
<evidence type="ECO:0000256" key="2">
    <source>
        <dbReference type="ARBA" id="ARBA00022679"/>
    </source>
</evidence>
<dbReference type="InterPro" id="IPR025877">
    <property type="entry name" value="MobA-like_NTP_Trfase"/>
</dbReference>
<keyword evidence="7" id="KW-0501">Molybdenum cofactor biosynthesis</keyword>
<evidence type="ECO:0000313" key="10">
    <source>
        <dbReference type="Proteomes" id="UP000190989"/>
    </source>
</evidence>
<evidence type="ECO:0000313" key="9">
    <source>
        <dbReference type="EMBL" id="SLJ96123.1"/>
    </source>
</evidence>
<dbReference type="InterPro" id="IPR013482">
    <property type="entry name" value="Molybde_CF_guanTrfase"/>
</dbReference>
<keyword evidence="6" id="KW-0342">GTP-binding</keyword>
<keyword evidence="10" id="KW-1185">Reference proteome</keyword>
<reference evidence="10" key="1">
    <citation type="submission" date="2017-02" db="EMBL/GenBank/DDBJ databases">
        <authorList>
            <person name="Varghese N."/>
            <person name="Submissions S."/>
        </authorList>
    </citation>
    <scope>NUCLEOTIDE SEQUENCE [LARGE SCALE GENOMIC DNA]</scope>
    <source>
        <strain evidence="10">SM117</strain>
    </source>
</reference>
<evidence type="ECO:0000256" key="6">
    <source>
        <dbReference type="ARBA" id="ARBA00023134"/>
    </source>
</evidence>
<organism evidence="9 10">
    <name type="scientific">Novosphingobium mathurense</name>
    <dbReference type="NCBI Taxonomy" id="428990"/>
    <lineage>
        <taxon>Bacteria</taxon>
        <taxon>Pseudomonadati</taxon>
        <taxon>Pseudomonadota</taxon>
        <taxon>Alphaproteobacteria</taxon>
        <taxon>Sphingomonadales</taxon>
        <taxon>Sphingomonadaceae</taxon>
        <taxon>Novosphingobium</taxon>
    </lineage>
</organism>
<dbReference type="GO" id="GO:0006777">
    <property type="term" value="P:Mo-molybdopterin cofactor biosynthetic process"/>
    <property type="evidence" value="ECO:0007669"/>
    <property type="project" value="UniProtKB-KW"/>
</dbReference>
<name>A0A1U6HK43_9SPHN</name>
<dbReference type="Proteomes" id="UP000190989">
    <property type="component" value="Unassembled WGS sequence"/>
</dbReference>
<dbReference type="PANTHER" id="PTHR19136">
    <property type="entry name" value="MOLYBDENUM COFACTOR GUANYLYLTRANSFERASE"/>
    <property type="match status" value="1"/>
</dbReference>
<evidence type="ECO:0000259" key="8">
    <source>
        <dbReference type="Pfam" id="PF12804"/>
    </source>
</evidence>
<dbReference type="Pfam" id="PF12804">
    <property type="entry name" value="NTP_transf_3"/>
    <property type="match status" value="1"/>
</dbReference>
<dbReference type="PANTHER" id="PTHR19136:SF81">
    <property type="entry name" value="MOLYBDENUM COFACTOR GUANYLYLTRANSFERASE"/>
    <property type="match status" value="1"/>
</dbReference>
<evidence type="ECO:0000256" key="3">
    <source>
        <dbReference type="ARBA" id="ARBA00022723"/>
    </source>
</evidence>
<feature type="domain" description="MobA-like NTP transferase" evidence="8">
    <location>
        <begin position="4"/>
        <end position="142"/>
    </location>
</feature>
<keyword evidence="1" id="KW-0963">Cytoplasm</keyword>
<accession>A0A1U6HK43</accession>
<dbReference type="GO" id="GO:0005525">
    <property type="term" value="F:GTP binding"/>
    <property type="evidence" value="ECO:0007669"/>
    <property type="project" value="UniProtKB-KW"/>
</dbReference>
<evidence type="ECO:0000256" key="4">
    <source>
        <dbReference type="ARBA" id="ARBA00022741"/>
    </source>
</evidence>
<evidence type="ECO:0000256" key="5">
    <source>
        <dbReference type="ARBA" id="ARBA00022842"/>
    </source>
</evidence>
<keyword evidence="2 9" id="KW-0808">Transferase</keyword>
<protein>
    <submittedName>
        <fullName evidence="9">Molybdenum cofactor guanylyltransferase</fullName>
    </submittedName>
</protein>